<proteinExistence type="predicted"/>
<dbReference type="Proteomes" id="UP000292362">
    <property type="component" value="Unassembled WGS sequence"/>
</dbReference>
<feature type="region of interest" description="Disordered" evidence="1">
    <location>
        <begin position="1"/>
        <end position="30"/>
    </location>
</feature>
<keyword evidence="4" id="KW-1185">Reference proteome</keyword>
<feature type="compositionally biased region" description="Low complexity" evidence="1">
    <location>
        <begin position="1"/>
        <end position="14"/>
    </location>
</feature>
<accession>A0A4Q9KTG8</accession>
<dbReference type="VEuPathDB" id="MicrosporidiaDB:CWI37_2389p0010"/>
<comment type="caution">
    <text evidence="2">The sequence shown here is derived from an EMBL/GenBank/DDBJ whole genome shotgun (WGS) entry which is preliminary data.</text>
</comment>
<feature type="region of interest" description="Disordered" evidence="1">
    <location>
        <begin position="42"/>
        <end position="93"/>
    </location>
</feature>
<sequence>MSRTIISDVDSIASDSEDGEIGGDTSSDDSIIITHRRKRLRIESKSSISSSSSEAEETPTFTNIPPTNVFSKATNNFFETPGPRCAPPPMLHR</sequence>
<feature type="compositionally biased region" description="Pro residues" evidence="1">
    <location>
        <begin position="84"/>
        <end position="93"/>
    </location>
</feature>
<dbReference type="EMBL" id="PITJ01002389">
    <property type="protein sequence ID" value="TBT97259.1"/>
    <property type="molecule type" value="Genomic_DNA"/>
</dbReference>
<evidence type="ECO:0000256" key="1">
    <source>
        <dbReference type="SAM" id="MobiDB-lite"/>
    </source>
</evidence>
<evidence type="ECO:0000313" key="4">
    <source>
        <dbReference type="Proteomes" id="UP000292282"/>
    </source>
</evidence>
<dbReference type="Proteomes" id="UP000292282">
    <property type="component" value="Unassembled WGS sequence"/>
</dbReference>
<evidence type="ECO:0000313" key="3">
    <source>
        <dbReference type="EMBL" id="TBU10446.1"/>
    </source>
</evidence>
<dbReference type="AlphaFoldDB" id="A0A4Q9KTG8"/>
<gene>
    <name evidence="2" type="ORF">CWI37_2389p0010</name>
    <name evidence="3" type="ORF">CWI38_1755p0020</name>
</gene>
<name>A0A4Q9KTG8_9MICR</name>
<evidence type="ECO:0000313" key="5">
    <source>
        <dbReference type="Proteomes" id="UP000292362"/>
    </source>
</evidence>
<dbReference type="VEuPathDB" id="MicrosporidiaDB:CWI38_1755p0020"/>
<reference evidence="4 5" key="1">
    <citation type="submission" date="2017-12" db="EMBL/GenBank/DDBJ databases">
        <authorList>
            <person name="Pombert J.-F."/>
            <person name="Haag K.L."/>
            <person name="Ebert D."/>
        </authorList>
    </citation>
    <scope>NUCLEOTIDE SEQUENCE [LARGE SCALE GENOMIC DNA]</scope>
    <source>
        <strain evidence="2">FI-OER-3-3</strain>
        <strain evidence="3">IL-G-3</strain>
    </source>
</reference>
<dbReference type="EMBL" id="PITK01001755">
    <property type="protein sequence ID" value="TBU10446.1"/>
    <property type="molecule type" value="Genomic_DNA"/>
</dbReference>
<evidence type="ECO:0000313" key="2">
    <source>
        <dbReference type="EMBL" id="TBT97259.1"/>
    </source>
</evidence>
<feature type="compositionally biased region" description="Polar residues" evidence="1">
    <location>
        <begin position="59"/>
        <end position="78"/>
    </location>
</feature>
<organism evidence="2 5">
    <name type="scientific">Hamiltosporidium tvaerminnensis</name>
    <dbReference type="NCBI Taxonomy" id="1176355"/>
    <lineage>
        <taxon>Eukaryota</taxon>
        <taxon>Fungi</taxon>
        <taxon>Fungi incertae sedis</taxon>
        <taxon>Microsporidia</taxon>
        <taxon>Dubosqiidae</taxon>
        <taxon>Hamiltosporidium</taxon>
    </lineage>
</organism>
<protein>
    <submittedName>
        <fullName evidence="2">Uncharacterized protein</fullName>
    </submittedName>
</protein>